<dbReference type="InterPro" id="IPR032710">
    <property type="entry name" value="NTF2-like_dom_sf"/>
</dbReference>
<accession>A0A256A786</accession>
<evidence type="ECO:0000313" key="3">
    <source>
        <dbReference type="Proteomes" id="UP000216035"/>
    </source>
</evidence>
<dbReference type="RefSeq" id="WP_094485083.1">
    <property type="nucleotide sequence ID" value="NZ_NOXX01000114.1"/>
</dbReference>
<comment type="caution">
    <text evidence="2">The sequence shown here is derived from an EMBL/GenBank/DDBJ whole genome shotgun (WGS) entry which is preliminary data.</text>
</comment>
<sequence length="114" mass="12918">MLNHTEICLLYLQSYQDKNLTAVSELFAEQIVLRDWNLRVVGKAAALNETQKNFEAARSLQIEVLHTYERSNSIAAELIITVNDSEVLHVIDVLDFDAQGKIVAIRAYRGRGDE</sequence>
<dbReference type="EMBL" id="NOXX01000114">
    <property type="protein sequence ID" value="OYQ48950.1"/>
    <property type="molecule type" value="Genomic_DNA"/>
</dbReference>
<feature type="domain" description="SnoaL-like" evidence="1">
    <location>
        <begin position="11"/>
        <end position="104"/>
    </location>
</feature>
<evidence type="ECO:0000259" key="1">
    <source>
        <dbReference type="Pfam" id="PF12680"/>
    </source>
</evidence>
<reference evidence="2 3" key="1">
    <citation type="submission" date="2017-07" db="EMBL/GenBank/DDBJ databases">
        <title>Flavobacterium cyanobacteriorum sp. nov., isolated from cyanobacterial aggregates in a eutrophic lake.</title>
        <authorList>
            <person name="Cai H."/>
        </authorList>
    </citation>
    <scope>NUCLEOTIDE SEQUENCE [LARGE SCALE GENOMIC DNA]</scope>
    <source>
        <strain evidence="2 3">TH167</strain>
    </source>
</reference>
<dbReference type="Gene3D" id="3.10.450.50">
    <property type="match status" value="1"/>
</dbReference>
<evidence type="ECO:0000313" key="2">
    <source>
        <dbReference type="EMBL" id="OYQ48950.1"/>
    </source>
</evidence>
<dbReference type="SUPFAM" id="SSF54427">
    <property type="entry name" value="NTF2-like"/>
    <property type="match status" value="1"/>
</dbReference>
<organism evidence="2 3">
    <name type="scientific">Flavobacterium aurantiibacter</name>
    <dbReference type="NCBI Taxonomy" id="2023067"/>
    <lineage>
        <taxon>Bacteria</taxon>
        <taxon>Pseudomonadati</taxon>
        <taxon>Bacteroidota</taxon>
        <taxon>Flavobacteriia</taxon>
        <taxon>Flavobacteriales</taxon>
        <taxon>Flavobacteriaceae</taxon>
        <taxon>Flavobacterium</taxon>
    </lineage>
</organism>
<name>A0A256A786_9FLAO</name>
<dbReference type="Pfam" id="PF12680">
    <property type="entry name" value="SnoaL_2"/>
    <property type="match status" value="1"/>
</dbReference>
<dbReference type="InterPro" id="IPR037401">
    <property type="entry name" value="SnoaL-like"/>
</dbReference>
<keyword evidence="3" id="KW-1185">Reference proteome</keyword>
<gene>
    <name evidence="2" type="ORF">CHX27_01925</name>
</gene>
<dbReference type="Proteomes" id="UP000216035">
    <property type="component" value="Unassembled WGS sequence"/>
</dbReference>
<dbReference type="OrthoDB" id="459617at2"/>
<proteinExistence type="predicted"/>
<dbReference type="AlphaFoldDB" id="A0A256A786"/>
<protein>
    <recommendedName>
        <fullName evidence="1">SnoaL-like domain-containing protein</fullName>
    </recommendedName>
</protein>